<dbReference type="GeneID" id="43347886"/>
<dbReference type="RefSeq" id="WP_008863450.1">
    <property type="nucleotide sequence ID" value="NZ_CAJUON010000002.1"/>
</dbReference>
<evidence type="ECO:0000313" key="7">
    <source>
        <dbReference type="Proteomes" id="UP000462362"/>
    </source>
</evidence>
<comment type="subcellular location">
    <subcellularLocation>
        <location evidence="1">Membrane</location>
        <topology evidence="1">Multi-pass membrane protein</topology>
    </subcellularLocation>
</comment>
<reference evidence="6 7" key="1">
    <citation type="journal article" date="2019" name="Nat. Med.">
        <title>A library of human gut bacterial isolates paired with longitudinal multiomics data enables mechanistic microbiome research.</title>
        <authorList>
            <person name="Poyet M."/>
            <person name="Groussin M."/>
            <person name="Gibbons S.M."/>
            <person name="Avila-Pacheco J."/>
            <person name="Jiang X."/>
            <person name="Kearney S.M."/>
            <person name="Perrotta A.R."/>
            <person name="Berdy B."/>
            <person name="Zhao S."/>
            <person name="Lieberman T.D."/>
            <person name="Swanson P.K."/>
            <person name="Smith M."/>
            <person name="Roesemann S."/>
            <person name="Alexander J.E."/>
            <person name="Rich S.A."/>
            <person name="Livny J."/>
            <person name="Vlamakis H."/>
            <person name="Clish C."/>
            <person name="Bullock K."/>
            <person name="Deik A."/>
            <person name="Scott J."/>
            <person name="Pierce K.A."/>
            <person name="Xavier R.J."/>
            <person name="Alm E.J."/>
        </authorList>
    </citation>
    <scope>NUCLEOTIDE SEQUENCE [LARGE SCALE GENOMIC DNA]</scope>
    <source>
        <strain evidence="6 7">BIOML-A2</strain>
    </source>
</reference>
<proteinExistence type="predicted"/>
<evidence type="ECO:0000256" key="1">
    <source>
        <dbReference type="ARBA" id="ARBA00004141"/>
    </source>
</evidence>
<evidence type="ECO:0000256" key="2">
    <source>
        <dbReference type="ARBA" id="ARBA00022448"/>
    </source>
</evidence>
<keyword evidence="5" id="KW-0472">Membrane</keyword>
<dbReference type="InterPro" id="IPR036259">
    <property type="entry name" value="MFS_trans_sf"/>
</dbReference>
<dbReference type="EMBL" id="WNCL01000005">
    <property type="protein sequence ID" value="MTU42525.1"/>
    <property type="molecule type" value="Genomic_DNA"/>
</dbReference>
<dbReference type="Gene3D" id="1.20.1250.20">
    <property type="entry name" value="MFS general substrate transporter like domains"/>
    <property type="match status" value="2"/>
</dbReference>
<dbReference type="GO" id="GO:0035348">
    <property type="term" value="P:acetyl-CoA transmembrane transport"/>
    <property type="evidence" value="ECO:0007669"/>
    <property type="project" value="InterPro"/>
</dbReference>
<accession>A0A6I3S513</accession>
<evidence type="ECO:0000256" key="4">
    <source>
        <dbReference type="ARBA" id="ARBA00022989"/>
    </source>
</evidence>
<dbReference type="GO" id="GO:0016020">
    <property type="term" value="C:membrane"/>
    <property type="evidence" value="ECO:0007669"/>
    <property type="project" value="UniProtKB-SubCell"/>
</dbReference>
<evidence type="ECO:0000313" key="6">
    <source>
        <dbReference type="EMBL" id="MTU42525.1"/>
    </source>
</evidence>
<dbReference type="PANTHER" id="PTHR12778:SF10">
    <property type="entry name" value="MAJOR FACILITATOR SUPERFAMILY DOMAIN-CONTAINING PROTEIN 3"/>
    <property type="match status" value="1"/>
</dbReference>
<evidence type="ECO:0000256" key="5">
    <source>
        <dbReference type="ARBA" id="ARBA00023136"/>
    </source>
</evidence>
<dbReference type="InterPro" id="IPR004752">
    <property type="entry name" value="AmpG_permease/AT-1"/>
</dbReference>
<dbReference type="Proteomes" id="UP000462362">
    <property type="component" value="Unassembled WGS sequence"/>
</dbReference>
<dbReference type="SUPFAM" id="SSF103473">
    <property type="entry name" value="MFS general substrate transporter"/>
    <property type="match status" value="1"/>
</dbReference>
<comment type="caution">
    <text evidence="6">The sequence shown here is derived from an EMBL/GenBank/DDBJ whole genome shotgun (WGS) entry which is preliminary data.</text>
</comment>
<dbReference type="InterPro" id="IPR024371">
    <property type="entry name" value="AcetylCoA_trans_1-like"/>
</dbReference>
<dbReference type="Pfam" id="PF13000">
    <property type="entry name" value="Acatn"/>
    <property type="match status" value="1"/>
</dbReference>
<dbReference type="NCBIfam" id="TIGR00901">
    <property type="entry name" value="2A0125"/>
    <property type="match status" value="1"/>
</dbReference>
<sequence>MIRSSKLRSRFSDFKIYLKPVCLRMFFLGFSAGLPLLLVLGTLGFWLREAGIDLKTIGFLSWVGLVYGCKWLWAPLVDNVKLPWLSEHLGQRRAWLALSQVMLIISLAGMAFSNPQTHMPQIVVFALLTAFCSATQDISLDAYRIESASADLQGALAATYQTGYRLAMIWAGAGAFALAAFFQSAPSGAYDQTGWTWAYLIMAASISVGLATTLLSPPPNASDEKSKLRHLEEMRHHVHAFILRHPSLPRPIAKVIGWFGFVCVRPIADFFYRYRWHALAILLLIATYRISDVVMGVMSNPFYRDMGFTKEEVAAVSKIFGVVMTLVGTFIGGIVVLKIGILKTLFIGALLSAGTNLLFSALAGIGHSLPFLVFTVSADNLSGGLASAAFIAYLSGLTNVQYSATQYAVFSSIMLILPKFLAGFSGVLVESLGYSNFFILTAALGVPVLVLIPIIGYLSRHRAPDKN</sequence>
<keyword evidence="4" id="KW-1133">Transmembrane helix</keyword>
<dbReference type="AlphaFoldDB" id="A0A6I3S513"/>
<dbReference type="GO" id="GO:0008521">
    <property type="term" value="F:acetyl-CoA transmembrane transporter activity"/>
    <property type="evidence" value="ECO:0007669"/>
    <property type="project" value="InterPro"/>
</dbReference>
<dbReference type="PANTHER" id="PTHR12778">
    <property type="entry name" value="SOLUTE CARRIER FAMILY 33 ACETYL-COA TRANSPORTER -RELATED"/>
    <property type="match status" value="1"/>
</dbReference>
<gene>
    <name evidence="6" type="ORF">GMD42_02585</name>
</gene>
<name>A0A6I3S513_9BURK</name>
<keyword evidence="3" id="KW-0812">Transmembrane</keyword>
<evidence type="ECO:0000256" key="3">
    <source>
        <dbReference type="ARBA" id="ARBA00022692"/>
    </source>
</evidence>
<protein>
    <submittedName>
        <fullName evidence="6">MFS transporter</fullName>
    </submittedName>
</protein>
<keyword evidence="2" id="KW-0813">Transport</keyword>
<organism evidence="6 7">
    <name type="scientific">Parasutterella excrementihominis</name>
    <dbReference type="NCBI Taxonomy" id="487175"/>
    <lineage>
        <taxon>Bacteria</taxon>
        <taxon>Pseudomonadati</taxon>
        <taxon>Pseudomonadota</taxon>
        <taxon>Betaproteobacteria</taxon>
        <taxon>Burkholderiales</taxon>
        <taxon>Sutterellaceae</taxon>
        <taxon>Parasutterella</taxon>
    </lineage>
</organism>